<evidence type="ECO:0000259" key="8">
    <source>
        <dbReference type="PROSITE" id="PS50928"/>
    </source>
</evidence>
<evidence type="ECO:0000256" key="7">
    <source>
        <dbReference type="RuleBase" id="RU363032"/>
    </source>
</evidence>
<feature type="transmembrane region" description="Helical" evidence="7">
    <location>
        <begin position="282"/>
        <end position="306"/>
    </location>
</feature>
<dbReference type="InterPro" id="IPR035906">
    <property type="entry name" value="MetI-like_sf"/>
</dbReference>
<keyword evidence="6 7" id="KW-0472">Membrane</keyword>
<dbReference type="EMBL" id="BSUZ01000001">
    <property type="protein sequence ID" value="GMA85510.1"/>
    <property type="molecule type" value="Genomic_DNA"/>
</dbReference>
<evidence type="ECO:0000256" key="1">
    <source>
        <dbReference type="ARBA" id="ARBA00004651"/>
    </source>
</evidence>
<gene>
    <name evidence="9" type="ORF">GCM10025868_07600</name>
</gene>
<proteinExistence type="inferred from homology"/>
<dbReference type="InterPro" id="IPR051393">
    <property type="entry name" value="ABC_transporter_permease"/>
</dbReference>
<comment type="caution">
    <text evidence="9">The sequence shown here is derived from an EMBL/GenBank/DDBJ whole genome shotgun (WGS) entry which is preliminary data.</text>
</comment>
<dbReference type="Gene3D" id="1.10.3720.10">
    <property type="entry name" value="MetI-like"/>
    <property type="match status" value="2"/>
</dbReference>
<keyword evidence="3" id="KW-1003">Cell membrane</keyword>
<evidence type="ECO:0000313" key="10">
    <source>
        <dbReference type="Proteomes" id="UP001157017"/>
    </source>
</evidence>
<comment type="subcellular location">
    <subcellularLocation>
        <location evidence="1 7">Cell membrane</location>
        <topology evidence="1 7">Multi-pass membrane protein</topology>
    </subcellularLocation>
</comment>
<evidence type="ECO:0000256" key="5">
    <source>
        <dbReference type="ARBA" id="ARBA00022989"/>
    </source>
</evidence>
<accession>A0ABQ6JFB9</accession>
<dbReference type="SUPFAM" id="SSF161098">
    <property type="entry name" value="MetI-like"/>
    <property type="match status" value="2"/>
</dbReference>
<evidence type="ECO:0000313" key="9">
    <source>
        <dbReference type="EMBL" id="GMA85510.1"/>
    </source>
</evidence>
<dbReference type="CDD" id="cd06261">
    <property type="entry name" value="TM_PBP2"/>
    <property type="match status" value="1"/>
</dbReference>
<keyword evidence="4 7" id="KW-0812">Transmembrane</keyword>
<sequence length="333" mass="36401">MGTHQFLLDDPQNTIFLIVVMVWIQAGFAMTVLSAAIKAIPDDIIEAARLDGVQGFGMFRFITLPSIRGSVVVVVTTIAIGVLKVFDIVRTMTGGQFKTSVVANEFYNQTFRYDNQGLGAALAVVLFLLVVPIIIYNVRQAATGGEPMSTAINPAVAEIGERPVLKNSISTSERARKTLSSRFASLVAIIIAVLWTIPTFGLFVTSFRPALETNRSGWWHVFTDPTLTLDNYKTALTDGSQPLAQFFVNSVVITLPAVLLPILLACLAAYAFAWMDFRGKNVLFVAVFALQVVPLQVALVPLLSLYTTKRTSVARTGRCGCRTPCSRCRWRSS</sequence>
<evidence type="ECO:0000256" key="2">
    <source>
        <dbReference type="ARBA" id="ARBA00022448"/>
    </source>
</evidence>
<feature type="domain" description="ABC transmembrane type-1" evidence="8">
    <location>
        <begin position="247"/>
        <end position="333"/>
    </location>
</feature>
<dbReference type="PANTHER" id="PTHR30193">
    <property type="entry name" value="ABC TRANSPORTER PERMEASE PROTEIN"/>
    <property type="match status" value="1"/>
</dbReference>
<comment type="similarity">
    <text evidence="7">Belongs to the binding-protein-dependent transport system permease family.</text>
</comment>
<dbReference type="Proteomes" id="UP001157017">
    <property type="component" value="Unassembled WGS sequence"/>
</dbReference>
<reference evidence="10" key="1">
    <citation type="journal article" date="2019" name="Int. J. Syst. Evol. Microbiol.">
        <title>The Global Catalogue of Microorganisms (GCM) 10K type strain sequencing project: providing services to taxonomists for standard genome sequencing and annotation.</title>
        <authorList>
            <consortium name="The Broad Institute Genomics Platform"/>
            <consortium name="The Broad Institute Genome Sequencing Center for Infectious Disease"/>
            <person name="Wu L."/>
            <person name="Ma J."/>
        </authorList>
    </citation>
    <scope>NUCLEOTIDE SEQUENCE [LARGE SCALE GENOMIC DNA]</scope>
    <source>
        <strain evidence="10">NBRC 108730</strain>
    </source>
</reference>
<keyword evidence="10" id="KW-1185">Reference proteome</keyword>
<keyword evidence="5 7" id="KW-1133">Transmembrane helix</keyword>
<name>A0ABQ6JFB9_9ACTN</name>
<protein>
    <recommendedName>
        <fullName evidence="8">ABC transmembrane type-1 domain-containing protein</fullName>
    </recommendedName>
</protein>
<dbReference type="PROSITE" id="PS50928">
    <property type="entry name" value="ABC_TM1"/>
    <property type="match status" value="2"/>
</dbReference>
<keyword evidence="2 7" id="KW-0813">Transport</keyword>
<feature type="transmembrane region" description="Helical" evidence="7">
    <location>
        <begin position="246"/>
        <end position="270"/>
    </location>
</feature>
<feature type="domain" description="ABC transmembrane type-1" evidence="8">
    <location>
        <begin position="1"/>
        <end position="139"/>
    </location>
</feature>
<feature type="transmembrane region" description="Helical" evidence="7">
    <location>
        <begin position="58"/>
        <end position="83"/>
    </location>
</feature>
<dbReference type="Pfam" id="PF00528">
    <property type="entry name" value="BPD_transp_1"/>
    <property type="match status" value="1"/>
</dbReference>
<evidence type="ECO:0000256" key="6">
    <source>
        <dbReference type="ARBA" id="ARBA00023136"/>
    </source>
</evidence>
<evidence type="ECO:0000256" key="4">
    <source>
        <dbReference type="ARBA" id="ARBA00022692"/>
    </source>
</evidence>
<evidence type="ECO:0000256" key="3">
    <source>
        <dbReference type="ARBA" id="ARBA00022475"/>
    </source>
</evidence>
<feature type="transmembrane region" description="Helical" evidence="7">
    <location>
        <begin position="118"/>
        <end position="138"/>
    </location>
</feature>
<feature type="transmembrane region" description="Helical" evidence="7">
    <location>
        <begin position="15"/>
        <end position="37"/>
    </location>
</feature>
<feature type="transmembrane region" description="Helical" evidence="7">
    <location>
        <begin position="183"/>
        <end position="204"/>
    </location>
</feature>
<dbReference type="InterPro" id="IPR000515">
    <property type="entry name" value="MetI-like"/>
</dbReference>
<dbReference type="PANTHER" id="PTHR30193:SF18">
    <property type="entry name" value="OSMOPROTECTIVE COMPOUNDS UPTAKE PERMEASE PROTEIN GGTC"/>
    <property type="match status" value="1"/>
</dbReference>
<organism evidence="9 10">
    <name type="scientific">Angustibacter aerolatus</name>
    <dbReference type="NCBI Taxonomy" id="1162965"/>
    <lineage>
        <taxon>Bacteria</taxon>
        <taxon>Bacillati</taxon>
        <taxon>Actinomycetota</taxon>
        <taxon>Actinomycetes</taxon>
        <taxon>Kineosporiales</taxon>
        <taxon>Kineosporiaceae</taxon>
    </lineage>
</organism>